<feature type="transmembrane region" description="Helical" evidence="1">
    <location>
        <begin position="43"/>
        <end position="65"/>
    </location>
</feature>
<dbReference type="EMBL" id="CAADRA010005256">
    <property type="protein sequence ID" value="VFT87746.1"/>
    <property type="molecule type" value="Genomic_DNA"/>
</dbReference>
<reference evidence="3 4" key="1">
    <citation type="submission" date="2019-03" db="EMBL/GenBank/DDBJ databases">
        <authorList>
            <person name="Gaulin E."/>
            <person name="Dumas B."/>
        </authorList>
    </citation>
    <scope>NUCLEOTIDE SEQUENCE [LARGE SCALE GENOMIC DNA]</scope>
    <source>
        <strain evidence="3">CBS 568.67</strain>
    </source>
</reference>
<name>A0A485KS10_9STRA</name>
<evidence type="ECO:0000256" key="1">
    <source>
        <dbReference type="SAM" id="Phobius"/>
    </source>
</evidence>
<sequence>MRLFTLSPTFPGHTSGMKTSHIIPSDQPPAVAPATNLPIKKKLFFLEAVVGVGYMVVSCASGVWYTMMVSKSFANDLWWSGYSLSGYEALLVDLANNAIQPSQAQGSTIDILASDAIIYKSYDAPASSTQVYATYARQLVLSELTDLTYAVTNLRTLSPWWFVKTNTMFCWIDFNTTFEVAHTVARQARCEAKYKANAAVYIESMLRQQVWADFVSAWGGSGSMWNVTYQEALDATPTGRRWLQQTTTARSITSVAQEVAYWRSFQVDRFQLQWQNHWQTGISESLVIENALGMQHSVTIKSLDVADGTWASQVFWWGTIDDMFAFWKYGSSLVRSSANYFKPGQNVEAFGGYTKPDGVSFDPISAVFHDRIGPFLNVDMYYVGVPADLVATMRVIRSIVATQIATTPTLFHLYQEIQRTTTVVAPVPPMWHYKTYFSGDPQCVWNPATLYVQQTLDWFSDCHLPKQLTIDLSLPENLLFALLLDRPPTAAICAMDARQGPTCMATVTSAQTLFDHVSFPASTTTAAVAAAIAAINPSLMQYVADDALGHNASLLVQPLVDASNAAWSFYGHVMLYDWAIGRREVVLVDGDASSMAIMSDAMVHQTMPTSGGNRYIETATTMLYYLIALTSAIACAVALVCVGYACGARLGIVGRNLFSFNRVVGAAWIGRPLATLRGAAALFMLSTAQVGLVTTNGFSRFALTRRSWVESLVVTGEATWIVYVINEFLLIWNADLTGRVAPVCSCLVWLVIFVIDMTSPVLPKGSTARACSAHDMDYAVTCVSGVIQIGSFDRLCTLVAVQVGIVGAVYAAGLVVVALRPRPPTSEYAKNLLLTGVADTFLCPLPESTPDLTIVDSVSCILTGLVPFTRRNQRYTFAMPIWVVFPDNIATARGVGLVNAALDVARTRSSRRRLSKAPSSTNEFKPKPAQNMILGYVVALGAFGYICMAIAGSVSYMAVSAVGLANNFYWATFNATGGHAFVANWLNQQLVLGVDHAAVQLDTVIQVGSYGGATAHVVAPDHFATAIQHTQLSAVAGAIRGLRATDACMTPWIFTAYCFVDFGETWAMAHTAKRQTRCAATMTTNGAVYLESMMRNVDWTAWTQCWGTSFDTAIGATLATTDQGKAWLRMIQTIAPVDAEITYWTDHGIARYDTQWQNFKHLGLENSYTIENALGVRYNLTLQSQRGTFRLAQQTTFKMYWSFASDLWAVTSLSSGMGGRSLVRGSANYAFANATSIQSVLMINQTIPSPLDEAFAVSAATLGPFGTVDMAYVPVPIELSSFLTDFLTRLHAEIATSPAALASYLKIVPLVDSYPLVKKFADPNPLMYSGSPLCPAPRTSAFPYLGHPQFLSFGGACKYRVFSVAQLHGSTDAYIFSGLMANLPSLPSPNDICDRAPNDLAFCTNLYPFDIANFLNGGFAPAMPPAVIARLASRLIDMNIELMAYASHNLTSPIELWRTNAFDPTDPTYLFYSYQYAYDWAMGLREVVTFQGDEGSLTTITDAEPVLSQAVLPHEISTNVAQYFRYGVLYVTSIMILLSALLAIYMLLSRGHFQGLNMLELARVGGNVWVGRPFLILRSVTALTLLSTATLELQYTGTLSHFALVAPPWYKTLLAANECTWLVAVVNDIAMVVTQEYTAYYATVNNVLVWLIAAILTAASPVTPTTTIQRTCEFSHVDLQLVCNSATIAIGQKSRFWTLVGVVLGCNLLCFVGTKYVVLRKNKPSPSIDSLLLSTGAKYLFLHDHRIHNDIYYLDRASAALNGMLTLCVRGHLFMLDFKMWRLVAINRPDASEFPSDNPFVEEWRRAVPLTD</sequence>
<feature type="transmembrane region" description="Helical" evidence="1">
    <location>
        <begin position="1696"/>
        <end position="1718"/>
    </location>
</feature>
<gene>
    <name evidence="3" type="primary">Aste57867_10878</name>
    <name evidence="2" type="ORF">As57867_010838</name>
    <name evidence="3" type="ORF">ASTE57867_10878</name>
</gene>
<evidence type="ECO:0000313" key="2">
    <source>
        <dbReference type="EMBL" id="KAF0698511.1"/>
    </source>
</evidence>
<feature type="transmembrane region" description="Helical" evidence="1">
    <location>
        <begin position="622"/>
        <end position="647"/>
    </location>
</feature>
<keyword evidence="1" id="KW-0812">Transmembrane</keyword>
<accession>A0A485KS10</accession>
<feature type="transmembrane region" description="Helical" evidence="1">
    <location>
        <begin position="933"/>
        <end position="959"/>
    </location>
</feature>
<feature type="transmembrane region" description="Helical" evidence="1">
    <location>
        <begin position="1523"/>
        <end position="1548"/>
    </location>
</feature>
<feature type="transmembrane region" description="Helical" evidence="1">
    <location>
        <begin position="736"/>
        <end position="755"/>
    </location>
</feature>
<keyword evidence="1" id="KW-0472">Membrane</keyword>
<evidence type="ECO:0000313" key="3">
    <source>
        <dbReference type="EMBL" id="VFT87746.1"/>
    </source>
</evidence>
<organism evidence="3 4">
    <name type="scientific">Aphanomyces stellatus</name>
    <dbReference type="NCBI Taxonomy" id="120398"/>
    <lineage>
        <taxon>Eukaryota</taxon>
        <taxon>Sar</taxon>
        <taxon>Stramenopiles</taxon>
        <taxon>Oomycota</taxon>
        <taxon>Saprolegniomycetes</taxon>
        <taxon>Saprolegniales</taxon>
        <taxon>Verrucalvaceae</taxon>
        <taxon>Aphanomyces</taxon>
    </lineage>
</organism>
<proteinExistence type="predicted"/>
<protein>
    <submittedName>
        <fullName evidence="3">Aste57867_10878 protein</fullName>
    </submittedName>
</protein>
<feature type="transmembrane region" description="Helical" evidence="1">
    <location>
        <begin position="708"/>
        <end position="729"/>
    </location>
</feature>
<keyword evidence="4" id="KW-1185">Reference proteome</keyword>
<feature type="transmembrane region" description="Helical" evidence="1">
    <location>
        <begin position="1639"/>
        <end position="1659"/>
    </location>
</feature>
<feature type="transmembrane region" description="Helical" evidence="1">
    <location>
        <begin position="799"/>
        <end position="819"/>
    </location>
</feature>
<keyword evidence="1" id="KW-1133">Transmembrane helix</keyword>
<dbReference type="Proteomes" id="UP000332933">
    <property type="component" value="Unassembled WGS sequence"/>
</dbReference>
<dbReference type="EMBL" id="VJMH01005235">
    <property type="protein sequence ID" value="KAF0698511.1"/>
    <property type="molecule type" value="Genomic_DNA"/>
</dbReference>
<evidence type="ECO:0000313" key="4">
    <source>
        <dbReference type="Proteomes" id="UP000332933"/>
    </source>
</evidence>
<reference evidence="2" key="2">
    <citation type="submission" date="2019-06" db="EMBL/GenBank/DDBJ databases">
        <title>Genomics analysis of Aphanomyces spp. identifies a new class of oomycete effector associated with host adaptation.</title>
        <authorList>
            <person name="Gaulin E."/>
        </authorList>
    </citation>
    <scope>NUCLEOTIDE SEQUENCE</scope>
    <source>
        <strain evidence="2">CBS 578.67</strain>
    </source>
</reference>